<accession>A0A0G0TLS1</accession>
<reference evidence="2 3" key="1">
    <citation type="journal article" date="2015" name="Nature">
        <title>rRNA introns, odd ribosomes, and small enigmatic genomes across a large radiation of phyla.</title>
        <authorList>
            <person name="Brown C.T."/>
            <person name="Hug L.A."/>
            <person name="Thomas B.C."/>
            <person name="Sharon I."/>
            <person name="Castelle C.J."/>
            <person name="Singh A."/>
            <person name="Wilkins M.J."/>
            <person name="Williams K.H."/>
            <person name="Banfield J.F."/>
        </authorList>
    </citation>
    <scope>NUCLEOTIDE SEQUENCE [LARGE SCALE GENOMIC DNA]</scope>
</reference>
<feature type="transmembrane region" description="Helical" evidence="1">
    <location>
        <begin position="283"/>
        <end position="300"/>
    </location>
</feature>
<feature type="transmembrane region" description="Helical" evidence="1">
    <location>
        <begin position="163"/>
        <end position="188"/>
    </location>
</feature>
<feature type="transmembrane region" description="Helical" evidence="1">
    <location>
        <begin position="362"/>
        <end position="382"/>
    </location>
</feature>
<evidence type="ECO:0000313" key="2">
    <source>
        <dbReference type="EMBL" id="KKR77954.1"/>
    </source>
</evidence>
<gene>
    <name evidence="2" type="ORF">UU23_C0006G0009</name>
</gene>
<feature type="transmembrane region" description="Helical" evidence="1">
    <location>
        <begin position="115"/>
        <end position="131"/>
    </location>
</feature>
<dbReference type="AlphaFoldDB" id="A0A0G0TLS1"/>
<feature type="transmembrane region" description="Helical" evidence="1">
    <location>
        <begin position="7"/>
        <end position="25"/>
    </location>
</feature>
<evidence type="ECO:0000313" key="3">
    <source>
        <dbReference type="Proteomes" id="UP000034292"/>
    </source>
</evidence>
<feature type="transmembrane region" description="Helical" evidence="1">
    <location>
        <begin position="200"/>
        <end position="217"/>
    </location>
</feature>
<feature type="transmembrane region" description="Helical" evidence="1">
    <location>
        <begin position="88"/>
        <end position="109"/>
    </location>
</feature>
<sequence>MYYKNPLTYLIPFLFIVLLFTNLQITKEQQFVLLAKSFQNSSLALTNLGENISDTSPYQGKYYWPLGPFPAIIILPFLFIFQNFYQSYLSFPISILNFILLFQIAKFLGLDKKKSLILSIFFIFGSIYTPLAAIPASWYFAQTVACFLTIAAIYEFLVKKSYFIPGVLIAAATATRFNLILVSIFFIILATVEGTKPTKIIKLLLPITVSVILIFSYNNLRFGNPLESGYNLQLIPQEALARRNIGLFSTQHIPSNLYYMIFKGPEAVFKDSSKELTFPYLSFNNYGLSIFFLSPILLLLHKANFKNKLIKTSTLTTFVLLIPILTYYGIGQKQVGYRYALDFFPFLFLMLTDAVKSINIKLLYLIVFWGVFFSITFTLFYISGLDL</sequence>
<feature type="transmembrane region" description="Helical" evidence="1">
    <location>
        <begin position="62"/>
        <end position="81"/>
    </location>
</feature>
<keyword evidence="1" id="KW-0472">Membrane</keyword>
<organism evidence="2 3">
    <name type="scientific">Candidatus Curtissbacteria bacterium GW2011_GWA1_40_9</name>
    <dbReference type="NCBI Taxonomy" id="1618408"/>
    <lineage>
        <taxon>Bacteria</taxon>
        <taxon>Candidatus Curtissiibacteriota</taxon>
    </lineage>
</organism>
<protein>
    <recommendedName>
        <fullName evidence="4">Glycosyltransferase RgtA/B/C/D-like domain-containing protein</fullName>
    </recommendedName>
</protein>
<keyword evidence="1" id="KW-0812">Transmembrane</keyword>
<comment type="caution">
    <text evidence="2">The sequence shown here is derived from an EMBL/GenBank/DDBJ whole genome shotgun (WGS) entry which is preliminary data.</text>
</comment>
<dbReference type="STRING" id="1618408.UU23_C0006G0009"/>
<proteinExistence type="predicted"/>
<evidence type="ECO:0008006" key="4">
    <source>
        <dbReference type="Google" id="ProtNLM"/>
    </source>
</evidence>
<dbReference type="EMBL" id="LBZV01000006">
    <property type="protein sequence ID" value="KKR77954.1"/>
    <property type="molecule type" value="Genomic_DNA"/>
</dbReference>
<feature type="transmembrane region" description="Helical" evidence="1">
    <location>
        <begin position="138"/>
        <end position="157"/>
    </location>
</feature>
<feature type="transmembrane region" description="Helical" evidence="1">
    <location>
        <begin position="312"/>
        <end position="330"/>
    </location>
</feature>
<feature type="transmembrane region" description="Helical" evidence="1">
    <location>
        <begin position="336"/>
        <end position="355"/>
    </location>
</feature>
<dbReference type="Proteomes" id="UP000034292">
    <property type="component" value="Unassembled WGS sequence"/>
</dbReference>
<name>A0A0G0TLS1_9BACT</name>
<keyword evidence="1" id="KW-1133">Transmembrane helix</keyword>
<evidence type="ECO:0000256" key="1">
    <source>
        <dbReference type="SAM" id="Phobius"/>
    </source>
</evidence>